<evidence type="ECO:0000313" key="2">
    <source>
        <dbReference type="Proteomes" id="UP000239549"/>
    </source>
</evidence>
<protein>
    <submittedName>
        <fullName evidence="1">Uncharacterized protein</fullName>
    </submittedName>
</protein>
<gene>
    <name evidence="1" type="ORF">DCCM_4637</name>
</gene>
<evidence type="ECO:0000313" key="1">
    <source>
        <dbReference type="EMBL" id="GBF35508.1"/>
    </source>
</evidence>
<reference evidence="2" key="1">
    <citation type="submission" date="2018-02" db="EMBL/GenBank/DDBJ databases">
        <title>Genome sequence of Desulfocucumis palustris strain NAW-5.</title>
        <authorList>
            <person name="Watanabe M."/>
            <person name="Kojima H."/>
            <person name="Fukui M."/>
        </authorList>
    </citation>
    <scope>NUCLEOTIDE SEQUENCE [LARGE SCALE GENOMIC DNA]</scope>
    <source>
        <strain evidence="2">NAW-5</strain>
    </source>
</reference>
<dbReference type="AlphaFoldDB" id="A0A2L2XGZ1"/>
<dbReference type="RefSeq" id="WP_104373575.1">
    <property type="nucleotide sequence ID" value="NZ_BFAV01000172.1"/>
</dbReference>
<sequence length="95" mass="10834">MDKNTNSTGQQDEVIQKLTRDIMKGARLKLVEPVLDENRRLLDLLQALQKQERDDFAAIKARLELLEHAVQQIPLLILSAIRDAINQAGVDVKYE</sequence>
<accession>A0A2L2XGZ1</accession>
<dbReference type="Proteomes" id="UP000239549">
    <property type="component" value="Unassembled WGS sequence"/>
</dbReference>
<dbReference type="EMBL" id="BFAV01000172">
    <property type="protein sequence ID" value="GBF35508.1"/>
    <property type="molecule type" value="Genomic_DNA"/>
</dbReference>
<name>A0A2L2XGZ1_9FIRM</name>
<dbReference type="OrthoDB" id="1808476at2"/>
<organism evidence="1 2">
    <name type="scientific">Desulfocucumis palustris</name>
    <dbReference type="NCBI Taxonomy" id="1898651"/>
    <lineage>
        <taxon>Bacteria</taxon>
        <taxon>Bacillati</taxon>
        <taxon>Bacillota</taxon>
        <taxon>Clostridia</taxon>
        <taxon>Eubacteriales</taxon>
        <taxon>Desulfocucumaceae</taxon>
        <taxon>Desulfocucumis</taxon>
    </lineage>
</organism>
<comment type="caution">
    <text evidence="1">The sequence shown here is derived from an EMBL/GenBank/DDBJ whole genome shotgun (WGS) entry which is preliminary data.</text>
</comment>
<keyword evidence="2" id="KW-1185">Reference proteome</keyword>
<proteinExistence type="predicted"/>